<evidence type="ECO:0000313" key="3">
    <source>
        <dbReference type="Proteomes" id="UP001305647"/>
    </source>
</evidence>
<dbReference type="EMBL" id="MU863636">
    <property type="protein sequence ID" value="KAK4101158.1"/>
    <property type="molecule type" value="Genomic_DNA"/>
</dbReference>
<feature type="compositionally biased region" description="Pro residues" evidence="1">
    <location>
        <begin position="118"/>
        <end position="129"/>
    </location>
</feature>
<name>A0AAN6T1C6_9PEZI</name>
<dbReference type="Proteomes" id="UP001305647">
    <property type="component" value="Unassembled WGS sequence"/>
</dbReference>
<sequence length="362" mass="39964">MSHDEKIMNTGERPPPPYTPNDMFQSQTPSPYVSPPIPYGPVESTLRPGFPPQPPQVQDMGPREQPTIQSRNHQLYQLQPPYQAVSNPQWPQSPTPPLCRHAYPISPPQPTAYHPPSHYQPPSPPHPPPSPITTTYMDMYTPIEYPYILTAKRQMTLLTPDRTFPFFTAIYPSSWSIRPILTVHSGGGDGPEVGGALFHNLTSGKVDAFLLVPSSGGGYEGRFDYRFRKKFCSYTGLGTTLGGSGGGSQDGREGKMMKWDVEGGAMVLRETGSEKHEYDEHQGGSRRCSYLARFSARDGGRKGVKGATERMEGRLEVWGAGLTALQLGEVFVTLVAEMERLRRDNEDWDIAGTVLGAVVGFV</sequence>
<organism evidence="2 3">
    <name type="scientific">Parathielavia hyrcaniae</name>
    <dbReference type="NCBI Taxonomy" id="113614"/>
    <lineage>
        <taxon>Eukaryota</taxon>
        <taxon>Fungi</taxon>
        <taxon>Dikarya</taxon>
        <taxon>Ascomycota</taxon>
        <taxon>Pezizomycotina</taxon>
        <taxon>Sordariomycetes</taxon>
        <taxon>Sordariomycetidae</taxon>
        <taxon>Sordariales</taxon>
        <taxon>Chaetomiaceae</taxon>
        <taxon>Parathielavia</taxon>
    </lineage>
</organism>
<keyword evidence="3" id="KW-1185">Reference proteome</keyword>
<evidence type="ECO:0000313" key="2">
    <source>
        <dbReference type="EMBL" id="KAK4101158.1"/>
    </source>
</evidence>
<protein>
    <submittedName>
        <fullName evidence="2">Uncharacterized protein</fullName>
    </submittedName>
</protein>
<reference evidence="2" key="1">
    <citation type="journal article" date="2023" name="Mol. Phylogenet. Evol.">
        <title>Genome-scale phylogeny and comparative genomics of the fungal order Sordariales.</title>
        <authorList>
            <person name="Hensen N."/>
            <person name="Bonometti L."/>
            <person name="Westerberg I."/>
            <person name="Brannstrom I.O."/>
            <person name="Guillou S."/>
            <person name="Cros-Aarteil S."/>
            <person name="Calhoun S."/>
            <person name="Haridas S."/>
            <person name="Kuo A."/>
            <person name="Mondo S."/>
            <person name="Pangilinan J."/>
            <person name="Riley R."/>
            <person name="LaButti K."/>
            <person name="Andreopoulos B."/>
            <person name="Lipzen A."/>
            <person name="Chen C."/>
            <person name="Yan M."/>
            <person name="Daum C."/>
            <person name="Ng V."/>
            <person name="Clum A."/>
            <person name="Steindorff A."/>
            <person name="Ohm R.A."/>
            <person name="Martin F."/>
            <person name="Silar P."/>
            <person name="Natvig D.O."/>
            <person name="Lalanne C."/>
            <person name="Gautier V."/>
            <person name="Ament-Velasquez S.L."/>
            <person name="Kruys A."/>
            <person name="Hutchinson M.I."/>
            <person name="Powell A.J."/>
            <person name="Barry K."/>
            <person name="Miller A.N."/>
            <person name="Grigoriev I.V."/>
            <person name="Debuchy R."/>
            <person name="Gladieux P."/>
            <person name="Hiltunen Thoren M."/>
            <person name="Johannesson H."/>
        </authorList>
    </citation>
    <scope>NUCLEOTIDE SEQUENCE</scope>
    <source>
        <strain evidence="2">CBS 757.83</strain>
    </source>
</reference>
<feature type="region of interest" description="Disordered" evidence="1">
    <location>
        <begin position="105"/>
        <end position="129"/>
    </location>
</feature>
<proteinExistence type="predicted"/>
<dbReference type="AlphaFoldDB" id="A0AAN6T1C6"/>
<feature type="region of interest" description="Disordered" evidence="1">
    <location>
        <begin position="1"/>
        <end position="71"/>
    </location>
</feature>
<accession>A0AAN6T1C6</accession>
<gene>
    <name evidence="2" type="ORF">N658DRAFT_507127</name>
</gene>
<comment type="caution">
    <text evidence="2">The sequence shown here is derived from an EMBL/GenBank/DDBJ whole genome shotgun (WGS) entry which is preliminary data.</text>
</comment>
<evidence type="ECO:0000256" key="1">
    <source>
        <dbReference type="SAM" id="MobiDB-lite"/>
    </source>
</evidence>
<feature type="compositionally biased region" description="Polar residues" evidence="1">
    <location>
        <begin position="22"/>
        <end position="31"/>
    </location>
</feature>
<reference evidence="2" key="2">
    <citation type="submission" date="2023-05" db="EMBL/GenBank/DDBJ databases">
        <authorList>
            <consortium name="Lawrence Berkeley National Laboratory"/>
            <person name="Steindorff A."/>
            <person name="Hensen N."/>
            <person name="Bonometti L."/>
            <person name="Westerberg I."/>
            <person name="Brannstrom I.O."/>
            <person name="Guillou S."/>
            <person name="Cros-Aarteil S."/>
            <person name="Calhoun S."/>
            <person name="Haridas S."/>
            <person name="Kuo A."/>
            <person name="Mondo S."/>
            <person name="Pangilinan J."/>
            <person name="Riley R."/>
            <person name="Labutti K."/>
            <person name="Andreopoulos B."/>
            <person name="Lipzen A."/>
            <person name="Chen C."/>
            <person name="Yanf M."/>
            <person name="Daum C."/>
            <person name="Ng V."/>
            <person name="Clum A."/>
            <person name="Ohm R."/>
            <person name="Martin F."/>
            <person name="Silar P."/>
            <person name="Natvig D."/>
            <person name="Lalanne C."/>
            <person name="Gautier V."/>
            <person name="Ament-Velasquez S.L."/>
            <person name="Kruys A."/>
            <person name="Hutchinson M.I."/>
            <person name="Powell A.J."/>
            <person name="Barry K."/>
            <person name="Miller A.N."/>
            <person name="Grigoriev I.V."/>
            <person name="Debuchy R."/>
            <person name="Gladieux P."/>
            <person name="Thoren M.H."/>
            <person name="Johannesson H."/>
        </authorList>
    </citation>
    <scope>NUCLEOTIDE SEQUENCE</scope>
    <source>
        <strain evidence="2">CBS 757.83</strain>
    </source>
</reference>